<keyword evidence="1" id="KW-0812">Transmembrane</keyword>
<evidence type="ECO:0000256" key="1">
    <source>
        <dbReference type="SAM" id="Phobius"/>
    </source>
</evidence>
<reference evidence="2" key="1">
    <citation type="submission" date="2022-07" db="EMBL/GenBank/DDBJ databases">
        <title>Genome analysis of Parmales, a sister group of diatoms, reveals the evolutionary specialization of diatoms from phago-mixotrophs to photoautotrophs.</title>
        <authorList>
            <person name="Ban H."/>
            <person name="Sato S."/>
            <person name="Yoshikawa S."/>
            <person name="Kazumasa Y."/>
            <person name="Nakamura Y."/>
            <person name="Ichinomiya M."/>
            <person name="Saitoh K."/>
            <person name="Sato N."/>
            <person name="Blanc-Mathieu R."/>
            <person name="Endo H."/>
            <person name="Kuwata A."/>
            <person name="Ogata H."/>
        </authorList>
    </citation>
    <scope>NUCLEOTIDE SEQUENCE</scope>
</reference>
<organism evidence="2 3">
    <name type="scientific">Triparma retinervis</name>
    <dbReference type="NCBI Taxonomy" id="2557542"/>
    <lineage>
        <taxon>Eukaryota</taxon>
        <taxon>Sar</taxon>
        <taxon>Stramenopiles</taxon>
        <taxon>Ochrophyta</taxon>
        <taxon>Bolidophyceae</taxon>
        <taxon>Parmales</taxon>
        <taxon>Triparmaceae</taxon>
        <taxon>Triparma</taxon>
    </lineage>
</organism>
<accession>A0A9W6ZTW9</accession>
<feature type="transmembrane region" description="Helical" evidence="1">
    <location>
        <begin position="30"/>
        <end position="54"/>
    </location>
</feature>
<evidence type="ECO:0000313" key="2">
    <source>
        <dbReference type="EMBL" id="GMH55870.1"/>
    </source>
</evidence>
<feature type="transmembrane region" description="Helical" evidence="1">
    <location>
        <begin position="106"/>
        <end position="129"/>
    </location>
</feature>
<evidence type="ECO:0000313" key="3">
    <source>
        <dbReference type="Proteomes" id="UP001165082"/>
    </source>
</evidence>
<comment type="caution">
    <text evidence="2">The sequence shown here is derived from an EMBL/GenBank/DDBJ whole genome shotgun (WGS) entry which is preliminary data.</text>
</comment>
<feature type="transmembrane region" description="Helical" evidence="1">
    <location>
        <begin position="209"/>
        <end position="228"/>
    </location>
</feature>
<keyword evidence="3" id="KW-1185">Reference proteome</keyword>
<dbReference type="EMBL" id="BRXZ01003498">
    <property type="protein sequence ID" value="GMH55870.1"/>
    <property type="molecule type" value="Genomic_DNA"/>
</dbReference>
<protein>
    <recommendedName>
        <fullName evidence="4">Transmembrane protein</fullName>
    </recommendedName>
</protein>
<dbReference type="OrthoDB" id="194627at2759"/>
<dbReference type="AlphaFoldDB" id="A0A9W6ZTW9"/>
<keyword evidence="1" id="KW-1133">Transmembrane helix</keyword>
<feature type="transmembrane region" description="Helical" evidence="1">
    <location>
        <begin position="74"/>
        <end position="91"/>
    </location>
</feature>
<proteinExistence type="predicted"/>
<evidence type="ECO:0008006" key="4">
    <source>
        <dbReference type="Google" id="ProtNLM"/>
    </source>
</evidence>
<keyword evidence="1" id="KW-0472">Membrane</keyword>
<feature type="transmembrane region" description="Helical" evidence="1">
    <location>
        <begin position="141"/>
        <end position="169"/>
    </location>
</feature>
<name>A0A9W6ZTW9_9STRA</name>
<sequence>MSSNLPGNVANILMDKNYLREGFCVFDDPALWFLNSHLLCLYVDTIGAAALYYVAERWEPFDRGAMKKVKENTIGILGHGFGHFFLFLNYPPPASSSSYLEDFPPYQLFLLVVFSCVFFYMFFLSISLIPPLHRSVLSVLYGLALVTLIPISLGFTFVQSVLLLTAAFYETKEPNKEPHYNDFSCLVHLPVSLVGWVEGMGCEGFVRGIGGHVIYDAAIPLGIMMFAVKRRMVATNAKKAKIQ</sequence>
<dbReference type="Proteomes" id="UP001165082">
    <property type="component" value="Unassembled WGS sequence"/>
</dbReference>
<gene>
    <name evidence="2" type="ORF">TrRE_jg8998</name>
</gene>